<feature type="transmembrane region" description="Helical" evidence="8">
    <location>
        <begin position="304"/>
        <end position="322"/>
    </location>
</feature>
<dbReference type="InterPro" id="IPR004761">
    <property type="entry name" value="Spore_GerAB"/>
</dbReference>
<feature type="transmembrane region" description="Helical" evidence="8">
    <location>
        <begin position="121"/>
        <end position="139"/>
    </location>
</feature>
<evidence type="ECO:0000256" key="8">
    <source>
        <dbReference type="SAM" id="Phobius"/>
    </source>
</evidence>
<feature type="transmembrane region" description="Helical" evidence="8">
    <location>
        <begin position="146"/>
        <end position="164"/>
    </location>
</feature>
<evidence type="ECO:0000256" key="6">
    <source>
        <dbReference type="ARBA" id="ARBA00022989"/>
    </source>
</evidence>
<evidence type="ECO:0000256" key="2">
    <source>
        <dbReference type="ARBA" id="ARBA00007998"/>
    </source>
</evidence>
<keyword evidence="5 8" id="KW-0812">Transmembrane</keyword>
<feature type="transmembrane region" description="Helical" evidence="8">
    <location>
        <begin position="184"/>
        <end position="205"/>
    </location>
</feature>
<dbReference type="Proteomes" id="UP000441354">
    <property type="component" value="Unassembled WGS sequence"/>
</dbReference>
<protein>
    <submittedName>
        <fullName evidence="9">GerAB/ArcD/ProY family transporter</fullName>
    </submittedName>
</protein>
<proteinExistence type="inferred from homology"/>
<evidence type="ECO:0000256" key="4">
    <source>
        <dbReference type="ARBA" id="ARBA00022544"/>
    </source>
</evidence>
<feature type="transmembrane region" description="Helical" evidence="8">
    <location>
        <begin position="217"/>
        <end position="242"/>
    </location>
</feature>
<reference evidence="9 10" key="1">
    <citation type="journal article" date="2014" name="Arch. Microbiol.">
        <title>Bacillus mesophilum sp. nov., strain IITR-54T, a novel 4-chlorobiphenyl dechlorinating bacterium.</title>
        <authorList>
            <person name="Manickam N."/>
            <person name="Singh N.K."/>
            <person name="Bajaj A."/>
            <person name="Kumar R.M."/>
            <person name="Kaur G."/>
            <person name="Kaur N."/>
            <person name="Bala M."/>
            <person name="Kumar A."/>
            <person name="Mayilraj S."/>
        </authorList>
    </citation>
    <scope>NUCLEOTIDE SEQUENCE [LARGE SCALE GENOMIC DNA]</scope>
    <source>
        <strain evidence="9 10">IITR-54</strain>
    </source>
</reference>
<sequence>MEAKPNLINLEITSILSCAMLGVGMLTLPRGLTEKATTTDGWIILILNGICAALLLILLVYMLKKHKVTDYFSYIEETYGKWAGKAICLALAVYFLSIASFEVRAMSEMVRFYMLENTPMEVTILALILAASHLIIGGIKPIAKVCILFLPITIIVVLFIYMMSFKVVDLMNIKPILGYGLQPILKGFTAGQLSFFGIELILFLYGMTDKKLNINKGVLIGCFIPVGMYVLTYILVVSTLTIDEVTSVTWPTISFIQSFEVQGIFVERLELFLLVTWILQFFTTHMLYFYFAVKSMTHVFHNRFSTNLIILVPLIFLLANYAKDIGDIFIFSDLLGFAFPVVLVILPFATFFVYGVKRRIRQ</sequence>
<evidence type="ECO:0000256" key="1">
    <source>
        <dbReference type="ARBA" id="ARBA00004141"/>
    </source>
</evidence>
<dbReference type="OrthoDB" id="2716906at2"/>
<dbReference type="GO" id="GO:0016020">
    <property type="term" value="C:membrane"/>
    <property type="evidence" value="ECO:0007669"/>
    <property type="project" value="UniProtKB-SubCell"/>
</dbReference>
<keyword evidence="3" id="KW-0813">Transport</keyword>
<evidence type="ECO:0000256" key="7">
    <source>
        <dbReference type="ARBA" id="ARBA00023136"/>
    </source>
</evidence>
<dbReference type="EMBL" id="WBOT01000007">
    <property type="protein sequence ID" value="KAB2330647.1"/>
    <property type="molecule type" value="Genomic_DNA"/>
</dbReference>
<keyword evidence="10" id="KW-1185">Reference proteome</keyword>
<gene>
    <name evidence="9" type="ORF">F7732_18550</name>
</gene>
<comment type="caution">
    <text evidence="9">The sequence shown here is derived from an EMBL/GenBank/DDBJ whole genome shotgun (WGS) entry which is preliminary data.</text>
</comment>
<feature type="transmembrane region" description="Helical" evidence="8">
    <location>
        <begin position="41"/>
        <end position="61"/>
    </location>
</feature>
<name>A0A7V7UTG1_9BACI</name>
<evidence type="ECO:0000256" key="5">
    <source>
        <dbReference type="ARBA" id="ARBA00022692"/>
    </source>
</evidence>
<evidence type="ECO:0000256" key="3">
    <source>
        <dbReference type="ARBA" id="ARBA00022448"/>
    </source>
</evidence>
<keyword evidence="7 8" id="KW-0472">Membrane</keyword>
<dbReference type="Pfam" id="PF03845">
    <property type="entry name" value="Spore_permease"/>
    <property type="match status" value="1"/>
</dbReference>
<accession>A0A7V7UTG1</accession>
<dbReference type="RefSeq" id="WP_151575577.1">
    <property type="nucleotide sequence ID" value="NZ_WBOT01000007.1"/>
</dbReference>
<feature type="transmembrane region" description="Helical" evidence="8">
    <location>
        <begin position="7"/>
        <end position="29"/>
    </location>
</feature>
<evidence type="ECO:0000313" key="9">
    <source>
        <dbReference type="EMBL" id="KAB2330647.1"/>
    </source>
</evidence>
<feature type="transmembrane region" description="Helical" evidence="8">
    <location>
        <begin position="271"/>
        <end position="292"/>
    </location>
</feature>
<dbReference type="AlphaFoldDB" id="A0A7V7UTG1"/>
<dbReference type="PANTHER" id="PTHR34975">
    <property type="entry name" value="SPORE GERMINATION PROTEIN A2"/>
    <property type="match status" value="1"/>
</dbReference>
<evidence type="ECO:0000313" key="10">
    <source>
        <dbReference type="Proteomes" id="UP000441354"/>
    </source>
</evidence>
<dbReference type="GO" id="GO:0009847">
    <property type="term" value="P:spore germination"/>
    <property type="evidence" value="ECO:0007669"/>
    <property type="project" value="InterPro"/>
</dbReference>
<organism evidence="9 10">
    <name type="scientific">Bacillus mesophilum</name>
    <dbReference type="NCBI Taxonomy" id="1071718"/>
    <lineage>
        <taxon>Bacteria</taxon>
        <taxon>Bacillati</taxon>
        <taxon>Bacillota</taxon>
        <taxon>Bacilli</taxon>
        <taxon>Bacillales</taxon>
        <taxon>Bacillaceae</taxon>
        <taxon>Bacillus</taxon>
    </lineage>
</organism>
<comment type="subcellular location">
    <subcellularLocation>
        <location evidence="1">Membrane</location>
        <topology evidence="1">Multi-pass membrane protein</topology>
    </subcellularLocation>
</comment>
<dbReference type="NCBIfam" id="TIGR00912">
    <property type="entry name" value="2A0309"/>
    <property type="match status" value="1"/>
</dbReference>
<dbReference type="PANTHER" id="PTHR34975:SF2">
    <property type="entry name" value="SPORE GERMINATION PROTEIN A2"/>
    <property type="match status" value="1"/>
</dbReference>
<comment type="similarity">
    <text evidence="2">Belongs to the amino acid-polyamine-organocation (APC) superfamily. Spore germination protein (SGP) (TC 2.A.3.9) family.</text>
</comment>
<keyword evidence="6 8" id="KW-1133">Transmembrane helix</keyword>
<feature type="transmembrane region" description="Helical" evidence="8">
    <location>
        <begin position="334"/>
        <end position="356"/>
    </location>
</feature>
<feature type="transmembrane region" description="Helical" evidence="8">
    <location>
        <begin position="82"/>
        <end position="101"/>
    </location>
</feature>
<keyword evidence="4" id="KW-0309">Germination</keyword>